<keyword evidence="3 6" id="KW-1133">Transmembrane helix</keyword>
<organism evidence="8 9">
    <name type="scientific">Acanthaster planci</name>
    <name type="common">Crown-of-thorns starfish</name>
    <dbReference type="NCBI Taxonomy" id="133434"/>
    <lineage>
        <taxon>Eukaryota</taxon>
        <taxon>Metazoa</taxon>
        <taxon>Echinodermata</taxon>
        <taxon>Eleutherozoa</taxon>
        <taxon>Asterozoa</taxon>
        <taxon>Asteroidea</taxon>
        <taxon>Valvatacea</taxon>
        <taxon>Valvatida</taxon>
        <taxon>Acanthasteridae</taxon>
        <taxon>Acanthaster</taxon>
    </lineage>
</organism>
<gene>
    <name evidence="9" type="primary">LOC110977794</name>
</gene>
<dbReference type="PROSITE" id="PS50922">
    <property type="entry name" value="TLC"/>
    <property type="match status" value="1"/>
</dbReference>
<dbReference type="GO" id="GO:0055088">
    <property type="term" value="P:lipid homeostasis"/>
    <property type="evidence" value="ECO:0007669"/>
    <property type="project" value="TreeGrafter"/>
</dbReference>
<feature type="transmembrane region" description="Helical" evidence="6">
    <location>
        <begin position="106"/>
        <end position="127"/>
    </location>
</feature>
<feature type="transmembrane region" description="Helical" evidence="6">
    <location>
        <begin position="73"/>
        <end position="91"/>
    </location>
</feature>
<dbReference type="SMART" id="SM00724">
    <property type="entry name" value="TLC"/>
    <property type="match status" value="1"/>
</dbReference>
<dbReference type="InterPro" id="IPR006634">
    <property type="entry name" value="TLC-dom"/>
</dbReference>
<feature type="transmembrane region" description="Helical" evidence="6">
    <location>
        <begin position="234"/>
        <end position="252"/>
    </location>
</feature>
<dbReference type="PANTHER" id="PTHR13439:SF0">
    <property type="entry name" value="TOPOISOMERASE I DAMAGE AFFECTED PROTEIN 4"/>
    <property type="match status" value="1"/>
</dbReference>
<feature type="transmembrane region" description="Helical" evidence="6">
    <location>
        <begin position="139"/>
        <end position="158"/>
    </location>
</feature>
<evidence type="ECO:0000256" key="4">
    <source>
        <dbReference type="ARBA" id="ARBA00023136"/>
    </source>
</evidence>
<dbReference type="PANTHER" id="PTHR13439">
    <property type="entry name" value="CT120 PROTEIN"/>
    <property type="match status" value="1"/>
</dbReference>
<dbReference type="Proteomes" id="UP000694845">
    <property type="component" value="Unplaced"/>
</dbReference>
<dbReference type="OrthoDB" id="10266980at2759"/>
<comment type="subcellular location">
    <subcellularLocation>
        <location evidence="1">Membrane</location>
        <topology evidence="1">Multi-pass membrane protein</topology>
    </subcellularLocation>
</comment>
<feature type="transmembrane region" description="Helical" evidence="6">
    <location>
        <begin position="28"/>
        <end position="52"/>
    </location>
</feature>
<dbReference type="GO" id="GO:0016020">
    <property type="term" value="C:membrane"/>
    <property type="evidence" value="ECO:0007669"/>
    <property type="project" value="UniProtKB-SubCell"/>
</dbReference>
<reference evidence="9" key="1">
    <citation type="submission" date="2025-08" db="UniProtKB">
        <authorList>
            <consortium name="RefSeq"/>
        </authorList>
    </citation>
    <scope>IDENTIFICATION</scope>
</reference>
<dbReference type="RefSeq" id="XP_022087924.1">
    <property type="nucleotide sequence ID" value="XM_022232232.1"/>
</dbReference>
<evidence type="ECO:0000256" key="5">
    <source>
        <dbReference type="PROSITE-ProRule" id="PRU00205"/>
    </source>
</evidence>
<evidence type="ECO:0000259" key="7">
    <source>
        <dbReference type="PROSITE" id="PS50922"/>
    </source>
</evidence>
<evidence type="ECO:0000256" key="2">
    <source>
        <dbReference type="ARBA" id="ARBA00022692"/>
    </source>
</evidence>
<accession>A0A8B7Y412</accession>
<evidence type="ECO:0000313" key="8">
    <source>
        <dbReference type="Proteomes" id="UP000694845"/>
    </source>
</evidence>
<keyword evidence="4 5" id="KW-0472">Membrane</keyword>
<dbReference type="AlphaFoldDB" id="A0A8B7Y412"/>
<keyword evidence="8" id="KW-1185">Reference proteome</keyword>
<evidence type="ECO:0000256" key="6">
    <source>
        <dbReference type="SAM" id="Phobius"/>
    </source>
</evidence>
<feature type="transmembrane region" description="Helical" evidence="6">
    <location>
        <begin position="193"/>
        <end position="214"/>
    </location>
</feature>
<evidence type="ECO:0000256" key="3">
    <source>
        <dbReference type="ARBA" id="ARBA00022989"/>
    </source>
</evidence>
<proteinExistence type="predicted"/>
<dbReference type="OMA" id="SIFACKM"/>
<dbReference type="Pfam" id="PF03798">
    <property type="entry name" value="TRAM_LAG1_CLN8"/>
    <property type="match status" value="1"/>
</dbReference>
<evidence type="ECO:0000256" key="1">
    <source>
        <dbReference type="ARBA" id="ARBA00004141"/>
    </source>
</evidence>
<sequence>MIVTAFQDVMEIVNVTEQRPLEEFSSEYLPALVASFLIFFAMMFFACPRLSAKYVPTYSRLSDFEKADWNTRISSNINAVIVSIVSVYLLVTDDAINADKIWGTSYLARVNICIISGFLLADLVMMLRWFPLGDSWQYIIHHFFVLYPFLNNVVYGALTFFANFRITTECSTLFVNIRWFMTILGHKSSKWYIANGTLMAVVFFLCRIILIPVYYACVYQEVAQAVASLPMRFIIAWLPSGMVMDVLNTYWFRKIYRGAKKALWGQSKPKGPPPIRNRVKGE</sequence>
<feature type="domain" description="TLC" evidence="7">
    <location>
        <begin position="64"/>
        <end position="264"/>
    </location>
</feature>
<protein>
    <submittedName>
        <fullName evidence="9">Transmembrane protein 56-A-like</fullName>
    </submittedName>
</protein>
<evidence type="ECO:0000313" key="9">
    <source>
        <dbReference type="RefSeq" id="XP_022087924.1"/>
    </source>
</evidence>
<name>A0A8B7Y412_ACAPL</name>
<dbReference type="GO" id="GO:0005783">
    <property type="term" value="C:endoplasmic reticulum"/>
    <property type="evidence" value="ECO:0007669"/>
    <property type="project" value="TreeGrafter"/>
</dbReference>
<dbReference type="KEGG" id="aplc:110977794"/>
<dbReference type="InterPro" id="IPR050846">
    <property type="entry name" value="TLCD"/>
</dbReference>
<keyword evidence="2 5" id="KW-0812">Transmembrane</keyword>
<dbReference type="GeneID" id="110977794"/>